<evidence type="ECO:0000313" key="5">
    <source>
        <dbReference type="EMBL" id="MXN67099.1"/>
    </source>
</evidence>
<name>A0A7X3LXQ0_9HYPH</name>
<keyword evidence="6" id="KW-1185">Reference proteome</keyword>
<proteinExistence type="predicted"/>
<sequence length="167" mass="19027">MNRQEQKGDRALLELENFLPYRLNVLAETVSQSLARFYESRFGIAIPEWRVVATLGQYGRMTAKDIGAHSRMHKTKVSRAVASLEKKSLVERQPNIEDMRESFLELTPKGRKIYAELTPDALAFSRALVASLSPEEQESLERILEQLTETSFRLAGEMLLARDKGRS</sequence>
<organism evidence="5 6">
    <name type="scientific">Stappia sediminis</name>
    <dbReference type="NCBI Taxonomy" id="2692190"/>
    <lineage>
        <taxon>Bacteria</taxon>
        <taxon>Pseudomonadati</taxon>
        <taxon>Pseudomonadota</taxon>
        <taxon>Alphaproteobacteria</taxon>
        <taxon>Hyphomicrobiales</taxon>
        <taxon>Stappiaceae</taxon>
        <taxon>Stappia</taxon>
    </lineage>
</organism>
<dbReference type="InterPro" id="IPR036390">
    <property type="entry name" value="WH_DNA-bd_sf"/>
</dbReference>
<dbReference type="GO" id="GO:0003700">
    <property type="term" value="F:DNA-binding transcription factor activity"/>
    <property type="evidence" value="ECO:0007669"/>
    <property type="project" value="InterPro"/>
</dbReference>
<feature type="domain" description="HTH marR-type" evidence="4">
    <location>
        <begin position="16"/>
        <end position="149"/>
    </location>
</feature>
<dbReference type="PROSITE" id="PS50995">
    <property type="entry name" value="HTH_MARR_2"/>
    <property type="match status" value="1"/>
</dbReference>
<comment type="caution">
    <text evidence="5">The sequence shown here is derived from an EMBL/GenBank/DDBJ whole genome shotgun (WGS) entry which is preliminary data.</text>
</comment>
<dbReference type="GO" id="GO:0003677">
    <property type="term" value="F:DNA binding"/>
    <property type="evidence" value="ECO:0007669"/>
    <property type="project" value="UniProtKB-KW"/>
</dbReference>
<protein>
    <submittedName>
        <fullName evidence="5">MarR family transcriptional regulator</fullName>
    </submittedName>
</protein>
<gene>
    <name evidence="5" type="ORF">GR183_19495</name>
</gene>
<evidence type="ECO:0000259" key="4">
    <source>
        <dbReference type="PROSITE" id="PS50995"/>
    </source>
</evidence>
<evidence type="ECO:0000313" key="6">
    <source>
        <dbReference type="Proteomes" id="UP000433101"/>
    </source>
</evidence>
<dbReference type="InterPro" id="IPR036388">
    <property type="entry name" value="WH-like_DNA-bd_sf"/>
</dbReference>
<dbReference type="Pfam" id="PF01047">
    <property type="entry name" value="MarR"/>
    <property type="match status" value="1"/>
</dbReference>
<dbReference type="PANTHER" id="PTHR35790">
    <property type="entry name" value="HTH-TYPE TRANSCRIPTIONAL REGULATOR PCHR"/>
    <property type="match status" value="1"/>
</dbReference>
<evidence type="ECO:0000256" key="1">
    <source>
        <dbReference type="ARBA" id="ARBA00023015"/>
    </source>
</evidence>
<dbReference type="SMART" id="SM00347">
    <property type="entry name" value="HTH_MARR"/>
    <property type="match status" value="1"/>
</dbReference>
<keyword evidence="3" id="KW-0804">Transcription</keyword>
<dbReference type="InterPro" id="IPR000835">
    <property type="entry name" value="HTH_MarR-typ"/>
</dbReference>
<dbReference type="PRINTS" id="PR00598">
    <property type="entry name" value="HTHMARR"/>
</dbReference>
<keyword evidence="1" id="KW-0805">Transcription regulation</keyword>
<dbReference type="AlphaFoldDB" id="A0A7X3LXQ0"/>
<dbReference type="Gene3D" id="1.10.10.10">
    <property type="entry name" value="Winged helix-like DNA-binding domain superfamily/Winged helix DNA-binding domain"/>
    <property type="match status" value="1"/>
</dbReference>
<dbReference type="EMBL" id="WUMV01000009">
    <property type="protein sequence ID" value="MXN67099.1"/>
    <property type="molecule type" value="Genomic_DNA"/>
</dbReference>
<dbReference type="SUPFAM" id="SSF46785">
    <property type="entry name" value="Winged helix' DNA-binding domain"/>
    <property type="match status" value="1"/>
</dbReference>
<reference evidence="5 6" key="1">
    <citation type="submission" date="2019-12" db="EMBL/GenBank/DDBJ databases">
        <authorList>
            <person name="Li M."/>
        </authorList>
    </citation>
    <scope>NUCLEOTIDE SEQUENCE [LARGE SCALE GENOMIC DNA]</scope>
    <source>
        <strain evidence="5 6">GBMRC 2046</strain>
    </source>
</reference>
<dbReference type="Proteomes" id="UP000433101">
    <property type="component" value="Unassembled WGS sequence"/>
</dbReference>
<keyword evidence="2" id="KW-0238">DNA-binding</keyword>
<accession>A0A7X3LXQ0</accession>
<evidence type="ECO:0000256" key="2">
    <source>
        <dbReference type="ARBA" id="ARBA00023125"/>
    </source>
</evidence>
<dbReference type="InterPro" id="IPR052067">
    <property type="entry name" value="Metal_resp_HTH_trans_reg"/>
</dbReference>
<evidence type="ECO:0000256" key="3">
    <source>
        <dbReference type="ARBA" id="ARBA00023163"/>
    </source>
</evidence>
<dbReference type="PANTHER" id="PTHR35790:SF4">
    <property type="entry name" value="HTH-TYPE TRANSCRIPTIONAL REGULATOR PCHR"/>
    <property type="match status" value="1"/>
</dbReference>